<proteinExistence type="predicted"/>
<evidence type="ECO:0000313" key="2">
    <source>
        <dbReference type="EnsemblPlants" id="ONIVA02G29300.1"/>
    </source>
</evidence>
<evidence type="ECO:0000256" key="1">
    <source>
        <dbReference type="SAM" id="MobiDB-lite"/>
    </source>
</evidence>
<accession>A0A0E0GAR4</accession>
<feature type="region of interest" description="Disordered" evidence="1">
    <location>
        <begin position="1"/>
        <end position="20"/>
    </location>
</feature>
<dbReference type="Gramene" id="ONIVA02G29300.1">
    <property type="protein sequence ID" value="ONIVA02G29300.1"/>
    <property type="gene ID" value="ONIVA02G29300"/>
</dbReference>
<reference evidence="2" key="2">
    <citation type="submission" date="2018-04" db="EMBL/GenBank/DDBJ databases">
        <title>OnivRS2 (Oryza nivara Reference Sequence Version 2).</title>
        <authorList>
            <person name="Zhang J."/>
            <person name="Kudrna D."/>
            <person name="Lee S."/>
            <person name="Talag J."/>
            <person name="Rajasekar S."/>
            <person name="Welchert J."/>
            <person name="Hsing Y.-I."/>
            <person name="Wing R.A."/>
        </authorList>
    </citation>
    <scope>NUCLEOTIDE SEQUENCE [LARGE SCALE GENOMIC DNA]</scope>
    <source>
        <strain evidence="2">SL10</strain>
    </source>
</reference>
<keyword evidence="3" id="KW-1185">Reference proteome</keyword>
<dbReference type="Proteomes" id="UP000006591">
    <property type="component" value="Chromosome 2"/>
</dbReference>
<protein>
    <submittedName>
        <fullName evidence="2">Uncharacterized protein</fullName>
    </submittedName>
</protein>
<dbReference type="HOGENOM" id="CLU_138820_0_0_1"/>
<organism evidence="2">
    <name type="scientific">Oryza nivara</name>
    <name type="common">Indian wild rice</name>
    <name type="synonym">Oryza sativa f. spontanea</name>
    <dbReference type="NCBI Taxonomy" id="4536"/>
    <lineage>
        <taxon>Eukaryota</taxon>
        <taxon>Viridiplantae</taxon>
        <taxon>Streptophyta</taxon>
        <taxon>Embryophyta</taxon>
        <taxon>Tracheophyta</taxon>
        <taxon>Spermatophyta</taxon>
        <taxon>Magnoliopsida</taxon>
        <taxon>Liliopsida</taxon>
        <taxon>Poales</taxon>
        <taxon>Poaceae</taxon>
        <taxon>BOP clade</taxon>
        <taxon>Oryzoideae</taxon>
        <taxon>Oryzeae</taxon>
        <taxon>Oryzinae</taxon>
        <taxon>Oryza</taxon>
    </lineage>
</organism>
<dbReference type="EnsemblPlants" id="ONIVA02G29300.1">
    <property type="protein sequence ID" value="ONIVA02G29300.1"/>
    <property type="gene ID" value="ONIVA02G29300"/>
</dbReference>
<evidence type="ECO:0000313" key="3">
    <source>
        <dbReference type="Proteomes" id="UP000006591"/>
    </source>
</evidence>
<feature type="compositionally biased region" description="Polar residues" evidence="1">
    <location>
        <begin position="1"/>
        <end position="19"/>
    </location>
</feature>
<dbReference type="AlphaFoldDB" id="A0A0E0GAR4"/>
<name>A0A0E0GAR4_ORYNI</name>
<sequence>MDSPSTNKQGPRAPSSQASPARFRFVIGADAVYRSTRLRRYGIRSEPHKMNGRLEMSTGPVASPSAIAARVAADDTRSSACPPRAAERRRRRGWKAVTLAWYVLSSSGLSRASGSASGQEEAGWPYVFSEAYIAYRYVLKTFLCLHSQSHLHGCRQRVGIWMRSNHVYCAISVRQECMLDYKVSTNYT</sequence>
<reference evidence="2" key="1">
    <citation type="submission" date="2015-04" db="UniProtKB">
        <authorList>
            <consortium name="EnsemblPlants"/>
        </authorList>
    </citation>
    <scope>IDENTIFICATION</scope>
    <source>
        <strain evidence="2">SL10</strain>
    </source>
</reference>